<evidence type="ECO:0000259" key="7">
    <source>
        <dbReference type="PROSITE" id="PS50940"/>
    </source>
</evidence>
<feature type="compositionally biased region" description="Polar residues" evidence="6">
    <location>
        <begin position="237"/>
        <end position="247"/>
    </location>
</feature>
<dbReference type="InterPro" id="IPR002557">
    <property type="entry name" value="Chitin-bd_dom"/>
</dbReference>
<dbReference type="Proteomes" id="UP001054837">
    <property type="component" value="Unassembled WGS sequence"/>
</dbReference>
<name>A0AAV4X3P1_9ARAC</name>
<keyword evidence="3" id="KW-0677">Repeat</keyword>
<evidence type="ECO:0000256" key="2">
    <source>
        <dbReference type="ARBA" id="ARBA00022729"/>
    </source>
</evidence>
<evidence type="ECO:0000313" key="9">
    <source>
        <dbReference type="Proteomes" id="UP001054837"/>
    </source>
</evidence>
<feature type="domain" description="Chitin-binding type-2" evidence="7">
    <location>
        <begin position="336"/>
        <end position="382"/>
    </location>
</feature>
<dbReference type="InterPro" id="IPR051940">
    <property type="entry name" value="Chitin_bind-dev_reg"/>
</dbReference>
<sequence>MPGANIPICMTARNAVCADGSDVVEHGYTCPKTWGSFRFPKDCSKYYECLQKQPSVRTCKKDHLFDDKRNRCSPKQFVRCGSRYNPYEVATSVQPETKPVTLTKHDNKLSSSNDNIAVSTVKEDFIKEQYSSAVPEVNSFSNKASNDYIGISTMSAVKEDLIEEQQSSAIPEVNSFAHKDQLATNTPVPSKYRLLTGEILSVSSVSESKESTVTLSPKDDIVKGSSATEQEIERQQTEMTTDSELKDLSSSNEFIEVSTATGKGEIEVSSQGPISKKTEISNEINVQKFAAESVTKSAEEIQNSSEFPEVTTTSADRKVECPPDDSRCVVDKSGRIIRCPAGVNNLQSHPWDEVQFLDCTESKIHIYSCPPGLIFNPRLKRCLRKFIIRI</sequence>
<evidence type="ECO:0000256" key="1">
    <source>
        <dbReference type="ARBA" id="ARBA00022669"/>
    </source>
</evidence>
<dbReference type="PROSITE" id="PS50940">
    <property type="entry name" value="CHIT_BIND_II"/>
    <property type="match status" value="2"/>
</dbReference>
<reference evidence="8 9" key="1">
    <citation type="submission" date="2021-06" db="EMBL/GenBank/DDBJ databases">
        <title>Caerostris darwini draft genome.</title>
        <authorList>
            <person name="Kono N."/>
            <person name="Arakawa K."/>
        </authorList>
    </citation>
    <scope>NUCLEOTIDE SEQUENCE [LARGE SCALE GENOMIC DNA]</scope>
</reference>
<gene>
    <name evidence="8" type="primary">AVEN_210784_1</name>
    <name evidence="8" type="ORF">CDAR_405741</name>
</gene>
<evidence type="ECO:0000256" key="5">
    <source>
        <dbReference type="ARBA" id="ARBA00023180"/>
    </source>
</evidence>
<dbReference type="AlphaFoldDB" id="A0AAV4X3P1"/>
<dbReference type="EMBL" id="BPLQ01015702">
    <property type="protein sequence ID" value="GIY89875.1"/>
    <property type="molecule type" value="Genomic_DNA"/>
</dbReference>
<evidence type="ECO:0000256" key="3">
    <source>
        <dbReference type="ARBA" id="ARBA00022737"/>
    </source>
</evidence>
<feature type="domain" description="Chitin-binding type-2" evidence="7">
    <location>
        <begin position="27"/>
        <end position="82"/>
    </location>
</feature>
<dbReference type="SMART" id="SM00494">
    <property type="entry name" value="ChtBD2"/>
    <property type="match status" value="2"/>
</dbReference>
<organism evidence="8 9">
    <name type="scientific">Caerostris darwini</name>
    <dbReference type="NCBI Taxonomy" id="1538125"/>
    <lineage>
        <taxon>Eukaryota</taxon>
        <taxon>Metazoa</taxon>
        <taxon>Ecdysozoa</taxon>
        <taxon>Arthropoda</taxon>
        <taxon>Chelicerata</taxon>
        <taxon>Arachnida</taxon>
        <taxon>Araneae</taxon>
        <taxon>Araneomorphae</taxon>
        <taxon>Entelegynae</taxon>
        <taxon>Araneoidea</taxon>
        <taxon>Araneidae</taxon>
        <taxon>Caerostris</taxon>
    </lineage>
</organism>
<dbReference type="Gene3D" id="2.170.140.10">
    <property type="entry name" value="Chitin binding domain"/>
    <property type="match status" value="2"/>
</dbReference>
<keyword evidence="1" id="KW-0147">Chitin-binding</keyword>
<evidence type="ECO:0000313" key="8">
    <source>
        <dbReference type="EMBL" id="GIY89875.1"/>
    </source>
</evidence>
<proteinExistence type="predicted"/>
<dbReference type="SUPFAM" id="SSF57625">
    <property type="entry name" value="Invertebrate chitin-binding proteins"/>
    <property type="match status" value="2"/>
</dbReference>
<dbReference type="Pfam" id="PF01607">
    <property type="entry name" value="CBM_14"/>
    <property type="match status" value="2"/>
</dbReference>
<evidence type="ECO:0000256" key="6">
    <source>
        <dbReference type="SAM" id="MobiDB-lite"/>
    </source>
</evidence>
<accession>A0AAV4X3P1</accession>
<dbReference type="GO" id="GO:0008061">
    <property type="term" value="F:chitin binding"/>
    <property type="evidence" value="ECO:0007669"/>
    <property type="project" value="UniProtKB-KW"/>
</dbReference>
<dbReference type="PANTHER" id="PTHR23301">
    <property type="entry name" value="CHITIN BINDING PERITROPHIN-A"/>
    <property type="match status" value="1"/>
</dbReference>
<feature type="region of interest" description="Disordered" evidence="6">
    <location>
        <begin position="218"/>
        <end position="247"/>
    </location>
</feature>
<keyword evidence="2" id="KW-0732">Signal</keyword>
<protein>
    <recommendedName>
        <fullName evidence="7">Chitin-binding type-2 domain-containing protein</fullName>
    </recommendedName>
</protein>
<keyword evidence="9" id="KW-1185">Reference proteome</keyword>
<dbReference type="GO" id="GO:0005576">
    <property type="term" value="C:extracellular region"/>
    <property type="evidence" value="ECO:0007669"/>
    <property type="project" value="InterPro"/>
</dbReference>
<evidence type="ECO:0000256" key="4">
    <source>
        <dbReference type="ARBA" id="ARBA00023157"/>
    </source>
</evidence>
<dbReference type="InterPro" id="IPR036508">
    <property type="entry name" value="Chitin-bd_dom_sf"/>
</dbReference>
<keyword evidence="4" id="KW-1015">Disulfide bond</keyword>
<comment type="caution">
    <text evidence="8">The sequence shown here is derived from an EMBL/GenBank/DDBJ whole genome shotgun (WGS) entry which is preliminary data.</text>
</comment>
<keyword evidence="5" id="KW-0325">Glycoprotein</keyword>
<dbReference type="PANTHER" id="PTHR23301:SF0">
    <property type="entry name" value="CHITIN-BINDING TYPE-2 DOMAIN-CONTAINING PROTEIN-RELATED"/>
    <property type="match status" value="1"/>
</dbReference>